<evidence type="ECO:0000256" key="7">
    <source>
        <dbReference type="SAM" id="Phobius"/>
    </source>
</evidence>
<evidence type="ECO:0000256" key="6">
    <source>
        <dbReference type="SAM" id="MobiDB-lite"/>
    </source>
</evidence>
<feature type="region of interest" description="Disordered" evidence="6">
    <location>
        <begin position="407"/>
        <end position="431"/>
    </location>
</feature>
<evidence type="ECO:0000256" key="2">
    <source>
        <dbReference type="ARBA" id="ARBA00007802"/>
    </source>
</evidence>
<feature type="transmembrane region" description="Helical" evidence="7">
    <location>
        <begin position="205"/>
        <end position="227"/>
    </location>
</feature>
<keyword evidence="3 7" id="KW-0812">Transmembrane</keyword>
<proteinExistence type="inferred from homology"/>
<feature type="compositionally biased region" description="Basic and acidic residues" evidence="6">
    <location>
        <begin position="422"/>
        <end position="431"/>
    </location>
</feature>
<gene>
    <name evidence="8" type="ORF">Q5H94_12440</name>
</gene>
<evidence type="ECO:0000256" key="3">
    <source>
        <dbReference type="ARBA" id="ARBA00022692"/>
    </source>
</evidence>
<sequence length="431" mass="44187">MADCPALSTDGAFVVETLAHIDCQAQGIGAFGYQALATPGSPVAVAMTGLLTLFVALFGYRMLFGQAPGVREAVMALVKIGVVLALATSWPAYRTVFYDLALRAPAELAAYVGGGLPGAGGALDDHLGAVDDAFAELVRIGSGKPPNIDEVVGPSVQPLTPAQQAQAVQHAMALGDRPRWDRQRDQEILAQARTVYLAGAIGSLAGVRLVAGLLLALGPLFALFLLFDTTRGLFDGWVRALGAAALGGLTAAVLLGVELAILEPWLAAIMADRQADLPTPAVPIELLALTIVFALALLAGLAASVRIASGFRLPVAVREASSRAASALHAALVERHAAPAVAEATAPVGRDRARAIADAVATSQRRDAAAAASPRASTVAQAAARNGGVQSQAPRDMTAMAAIPIGQSARRRTSTRISAGAGRRDAQKAMT</sequence>
<evidence type="ECO:0000313" key="9">
    <source>
        <dbReference type="Proteomes" id="UP001176468"/>
    </source>
</evidence>
<accession>A0ABT8ZZX6</accession>
<keyword evidence="5 7" id="KW-0472">Membrane</keyword>
<dbReference type="Proteomes" id="UP001176468">
    <property type="component" value="Unassembled WGS sequence"/>
</dbReference>
<evidence type="ECO:0000313" key="8">
    <source>
        <dbReference type="EMBL" id="MDO7843134.1"/>
    </source>
</evidence>
<feature type="transmembrane region" description="Helical" evidence="7">
    <location>
        <begin position="239"/>
        <end position="262"/>
    </location>
</feature>
<evidence type="ECO:0000256" key="5">
    <source>
        <dbReference type="ARBA" id="ARBA00023136"/>
    </source>
</evidence>
<comment type="subcellular location">
    <subcellularLocation>
        <location evidence="1">Membrane</location>
        <topology evidence="1">Multi-pass membrane protein</topology>
    </subcellularLocation>
</comment>
<feature type="transmembrane region" description="Helical" evidence="7">
    <location>
        <begin position="282"/>
        <end position="303"/>
    </location>
</feature>
<evidence type="ECO:0000256" key="1">
    <source>
        <dbReference type="ARBA" id="ARBA00004141"/>
    </source>
</evidence>
<dbReference type="InterPro" id="IPR007688">
    <property type="entry name" value="Conjugal_tfr_TrbL/VirB6"/>
</dbReference>
<feature type="transmembrane region" description="Helical" evidence="7">
    <location>
        <begin position="76"/>
        <end position="93"/>
    </location>
</feature>
<dbReference type="EMBL" id="JAUQSZ010000008">
    <property type="protein sequence ID" value="MDO7843134.1"/>
    <property type="molecule type" value="Genomic_DNA"/>
</dbReference>
<organism evidence="8 9">
    <name type="scientific">Sphingomonas immobilis</name>
    <dbReference type="NCBI Taxonomy" id="3063997"/>
    <lineage>
        <taxon>Bacteria</taxon>
        <taxon>Pseudomonadati</taxon>
        <taxon>Pseudomonadota</taxon>
        <taxon>Alphaproteobacteria</taxon>
        <taxon>Sphingomonadales</taxon>
        <taxon>Sphingomonadaceae</taxon>
        <taxon>Sphingomonas</taxon>
    </lineage>
</organism>
<dbReference type="Pfam" id="PF04610">
    <property type="entry name" value="TrbL"/>
    <property type="match status" value="2"/>
</dbReference>
<comment type="caution">
    <text evidence="8">The sequence shown here is derived from an EMBL/GenBank/DDBJ whole genome shotgun (WGS) entry which is preliminary data.</text>
</comment>
<comment type="similarity">
    <text evidence="2">Belongs to the TrbL/VirB6 family.</text>
</comment>
<keyword evidence="4 7" id="KW-1133">Transmembrane helix</keyword>
<feature type="transmembrane region" description="Helical" evidence="7">
    <location>
        <begin position="43"/>
        <end position="64"/>
    </location>
</feature>
<protein>
    <submittedName>
        <fullName evidence="8">Type IV secretion system protein</fullName>
    </submittedName>
</protein>
<evidence type="ECO:0000256" key="4">
    <source>
        <dbReference type="ARBA" id="ARBA00022989"/>
    </source>
</evidence>
<reference evidence="8" key="1">
    <citation type="submission" date="2023-07" db="EMBL/GenBank/DDBJ databases">
        <authorList>
            <person name="Kim M.K."/>
        </authorList>
    </citation>
    <scope>NUCLEOTIDE SEQUENCE</scope>
    <source>
        <strain evidence="8">CA1-15</strain>
    </source>
</reference>
<dbReference type="RefSeq" id="WP_304561590.1">
    <property type="nucleotide sequence ID" value="NZ_JAUQSZ010000008.1"/>
</dbReference>
<name>A0ABT8ZZX6_9SPHN</name>
<keyword evidence="9" id="KW-1185">Reference proteome</keyword>